<dbReference type="EMBL" id="CH476623">
    <property type="protein sequence ID" value="EDN99449.1"/>
    <property type="molecule type" value="Genomic_DNA"/>
</dbReference>
<keyword evidence="2" id="KW-1185">Reference proteome</keyword>
<evidence type="ECO:0000313" key="2">
    <source>
        <dbReference type="Proteomes" id="UP000001312"/>
    </source>
</evidence>
<sequence>MSTDRQDFQIWTISTSDYDRKIEFRGELILVYNEITKDTPVDKYKVSIKEEFTIPKGYKLLPKSDATLEEWLIGFI</sequence>
<dbReference type="InParanoid" id="A7EAH1"/>
<name>A7EAH1_SCLS1</name>
<proteinExistence type="predicted"/>
<dbReference type="GeneID" id="5492594"/>
<dbReference type="KEGG" id="ssl:SS1G_02303"/>
<dbReference type="AlphaFoldDB" id="A7EAH1"/>
<accession>A7EAH1</accession>
<protein>
    <submittedName>
        <fullName evidence="1">Uncharacterized protein</fullName>
    </submittedName>
</protein>
<dbReference type="RefSeq" id="XP_001596087.1">
    <property type="nucleotide sequence ID" value="XM_001596037.1"/>
</dbReference>
<evidence type="ECO:0000313" key="1">
    <source>
        <dbReference type="EMBL" id="EDN99449.1"/>
    </source>
</evidence>
<dbReference type="HOGENOM" id="CLU_2655951_0_0_1"/>
<gene>
    <name evidence="1" type="ORF">SS1G_02303</name>
</gene>
<reference evidence="2" key="1">
    <citation type="journal article" date="2011" name="PLoS Genet.">
        <title>Genomic analysis of the necrotrophic fungal pathogens Sclerotinia sclerotiorum and Botrytis cinerea.</title>
        <authorList>
            <person name="Amselem J."/>
            <person name="Cuomo C.A."/>
            <person name="van Kan J.A."/>
            <person name="Viaud M."/>
            <person name="Benito E.P."/>
            <person name="Couloux A."/>
            <person name="Coutinho P.M."/>
            <person name="de Vries R.P."/>
            <person name="Dyer P.S."/>
            <person name="Fillinger S."/>
            <person name="Fournier E."/>
            <person name="Gout L."/>
            <person name="Hahn M."/>
            <person name="Kohn L."/>
            <person name="Lapalu N."/>
            <person name="Plummer K.M."/>
            <person name="Pradier J.M."/>
            <person name="Quevillon E."/>
            <person name="Sharon A."/>
            <person name="Simon A."/>
            <person name="ten Have A."/>
            <person name="Tudzynski B."/>
            <person name="Tudzynski P."/>
            <person name="Wincker P."/>
            <person name="Andrew M."/>
            <person name="Anthouard V."/>
            <person name="Beever R.E."/>
            <person name="Beffa R."/>
            <person name="Benoit I."/>
            <person name="Bouzid O."/>
            <person name="Brault B."/>
            <person name="Chen Z."/>
            <person name="Choquer M."/>
            <person name="Collemare J."/>
            <person name="Cotton P."/>
            <person name="Danchin E.G."/>
            <person name="Da Silva C."/>
            <person name="Gautier A."/>
            <person name="Giraud C."/>
            <person name="Giraud T."/>
            <person name="Gonzalez C."/>
            <person name="Grossetete S."/>
            <person name="Guldener U."/>
            <person name="Henrissat B."/>
            <person name="Howlett B.J."/>
            <person name="Kodira C."/>
            <person name="Kretschmer M."/>
            <person name="Lappartient A."/>
            <person name="Leroch M."/>
            <person name="Levis C."/>
            <person name="Mauceli E."/>
            <person name="Neuveglise C."/>
            <person name="Oeser B."/>
            <person name="Pearson M."/>
            <person name="Poulain J."/>
            <person name="Poussereau N."/>
            <person name="Quesneville H."/>
            <person name="Rascle C."/>
            <person name="Schumacher J."/>
            <person name="Segurens B."/>
            <person name="Sexton A."/>
            <person name="Silva E."/>
            <person name="Sirven C."/>
            <person name="Soanes D.M."/>
            <person name="Talbot N.J."/>
            <person name="Templeton M."/>
            <person name="Yandava C."/>
            <person name="Yarden O."/>
            <person name="Zeng Q."/>
            <person name="Rollins J.A."/>
            <person name="Lebrun M.H."/>
            <person name="Dickman M."/>
        </authorList>
    </citation>
    <scope>NUCLEOTIDE SEQUENCE [LARGE SCALE GENOMIC DNA]</scope>
    <source>
        <strain evidence="2">ATCC 18683 / 1980 / Ss-1</strain>
    </source>
</reference>
<dbReference type="Proteomes" id="UP000001312">
    <property type="component" value="Unassembled WGS sequence"/>
</dbReference>
<organism evidence="1 2">
    <name type="scientific">Sclerotinia sclerotiorum (strain ATCC 18683 / 1980 / Ss-1)</name>
    <name type="common">White mold</name>
    <name type="synonym">Whetzelinia sclerotiorum</name>
    <dbReference type="NCBI Taxonomy" id="665079"/>
    <lineage>
        <taxon>Eukaryota</taxon>
        <taxon>Fungi</taxon>
        <taxon>Dikarya</taxon>
        <taxon>Ascomycota</taxon>
        <taxon>Pezizomycotina</taxon>
        <taxon>Leotiomycetes</taxon>
        <taxon>Helotiales</taxon>
        <taxon>Sclerotiniaceae</taxon>
        <taxon>Sclerotinia</taxon>
    </lineage>
</organism>